<accession>A0A382K9H6</accession>
<evidence type="ECO:0000313" key="2">
    <source>
        <dbReference type="EMBL" id="SVC19697.1"/>
    </source>
</evidence>
<dbReference type="AlphaFoldDB" id="A0A382K9H6"/>
<feature type="non-terminal residue" evidence="2">
    <location>
        <position position="49"/>
    </location>
</feature>
<gene>
    <name evidence="2" type="ORF">METZ01_LOCUS272551</name>
</gene>
<feature type="region of interest" description="Disordered" evidence="1">
    <location>
        <begin position="1"/>
        <end position="22"/>
    </location>
</feature>
<proteinExistence type="predicted"/>
<organism evidence="2">
    <name type="scientific">marine metagenome</name>
    <dbReference type="NCBI Taxonomy" id="408172"/>
    <lineage>
        <taxon>unclassified sequences</taxon>
        <taxon>metagenomes</taxon>
        <taxon>ecological metagenomes</taxon>
    </lineage>
</organism>
<feature type="non-terminal residue" evidence="2">
    <location>
        <position position="1"/>
    </location>
</feature>
<sequence>DRSGRARPIWQNGGAPGNGNRFCRHKGRGLKESYSRHGTLRYRQGILRL</sequence>
<reference evidence="2" key="1">
    <citation type="submission" date="2018-05" db="EMBL/GenBank/DDBJ databases">
        <authorList>
            <person name="Lanie J.A."/>
            <person name="Ng W.-L."/>
            <person name="Kazmierczak K.M."/>
            <person name="Andrzejewski T.M."/>
            <person name="Davidsen T.M."/>
            <person name="Wayne K.J."/>
            <person name="Tettelin H."/>
            <person name="Glass J.I."/>
            <person name="Rusch D."/>
            <person name="Podicherti R."/>
            <person name="Tsui H.-C.T."/>
            <person name="Winkler M.E."/>
        </authorList>
    </citation>
    <scope>NUCLEOTIDE SEQUENCE</scope>
</reference>
<dbReference type="EMBL" id="UINC01078532">
    <property type="protein sequence ID" value="SVC19697.1"/>
    <property type="molecule type" value="Genomic_DNA"/>
</dbReference>
<evidence type="ECO:0000256" key="1">
    <source>
        <dbReference type="SAM" id="MobiDB-lite"/>
    </source>
</evidence>
<protein>
    <submittedName>
        <fullName evidence="2">Uncharacterized protein</fullName>
    </submittedName>
</protein>
<name>A0A382K9H6_9ZZZZ</name>